<keyword evidence="2" id="KW-1185">Reference proteome</keyword>
<gene>
    <name evidence="1" type="ORF">GJ744_006836</name>
</gene>
<sequence>MEGKPLKAHVEATVAGFDTTLNVDLVLGDTAKFLHALWDAVWDKLKSITGVSLSRRFSPAVPRAAFDAIDAHTRQQPTPHQLTASIFTRSPVLSSSSVHRCGEDGTGTGIHSAVVRATGRAVVLGSRAHLVSKYNVVYTSDPVARDFFRNPGFGLVWSRAIADGGLTAFVPTSAGGSC</sequence>
<dbReference type="AlphaFoldDB" id="A0A8H7E6L1"/>
<dbReference type="Proteomes" id="UP000606974">
    <property type="component" value="Unassembled WGS sequence"/>
</dbReference>
<dbReference type="EMBL" id="JAACFV010000031">
    <property type="protein sequence ID" value="KAF7510340.1"/>
    <property type="molecule type" value="Genomic_DNA"/>
</dbReference>
<evidence type="ECO:0000313" key="2">
    <source>
        <dbReference type="Proteomes" id="UP000606974"/>
    </source>
</evidence>
<accession>A0A8H7E6L1</accession>
<evidence type="ECO:0000313" key="1">
    <source>
        <dbReference type="EMBL" id="KAF7510340.1"/>
    </source>
</evidence>
<comment type="caution">
    <text evidence="1">The sequence shown here is derived from an EMBL/GenBank/DDBJ whole genome shotgun (WGS) entry which is preliminary data.</text>
</comment>
<organism evidence="1 2">
    <name type="scientific">Endocarpon pusillum</name>
    <dbReference type="NCBI Taxonomy" id="364733"/>
    <lineage>
        <taxon>Eukaryota</taxon>
        <taxon>Fungi</taxon>
        <taxon>Dikarya</taxon>
        <taxon>Ascomycota</taxon>
        <taxon>Pezizomycotina</taxon>
        <taxon>Eurotiomycetes</taxon>
        <taxon>Chaetothyriomycetidae</taxon>
        <taxon>Verrucariales</taxon>
        <taxon>Verrucariaceae</taxon>
        <taxon>Endocarpon</taxon>
    </lineage>
</organism>
<reference evidence="1" key="1">
    <citation type="submission" date="2020-02" db="EMBL/GenBank/DDBJ databases">
        <authorList>
            <person name="Palmer J.M."/>
        </authorList>
    </citation>
    <scope>NUCLEOTIDE SEQUENCE</scope>
    <source>
        <strain evidence="1">EPUS1.4</strain>
        <tissue evidence="1">Thallus</tissue>
    </source>
</reference>
<name>A0A8H7E6L1_9EURO</name>
<protein>
    <submittedName>
        <fullName evidence="1">Uncharacterized protein</fullName>
    </submittedName>
</protein>
<proteinExistence type="predicted"/>